<keyword evidence="1" id="KW-0472">Membrane</keyword>
<dbReference type="Proteomes" id="UP000034879">
    <property type="component" value="Unassembled WGS sequence"/>
</dbReference>
<organism evidence="3 4">
    <name type="scientific">Candidatus Nomurabacteria bacterium GW2011_GWB1_47_6</name>
    <dbReference type="NCBI Taxonomy" id="1618749"/>
    <lineage>
        <taxon>Bacteria</taxon>
        <taxon>Candidatus Nomuraibacteriota</taxon>
    </lineage>
</organism>
<feature type="signal peptide" evidence="2">
    <location>
        <begin position="1"/>
        <end position="17"/>
    </location>
</feature>
<dbReference type="Pfam" id="PF18895">
    <property type="entry name" value="T4SS_pilin"/>
    <property type="match status" value="1"/>
</dbReference>
<accession>A0A0G1T1G9</accession>
<dbReference type="EMBL" id="LCOJ01000007">
    <property type="protein sequence ID" value="KKU75646.1"/>
    <property type="molecule type" value="Genomic_DNA"/>
</dbReference>
<evidence type="ECO:0008006" key="5">
    <source>
        <dbReference type="Google" id="ProtNLM"/>
    </source>
</evidence>
<proteinExistence type="predicted"/>
<sequence>MVLAGLVLVLSPAAAFAAITGNISSCGGGGLSPLEQFICKIGDILNIIIPILIVLAIVYFIWGVIQYVISDDEEAKQAGRNRIIFGIIGLAVIVGVWGLVAILTQTFGVEGQQNITFPTTPY</sequence>
<comment type="caution">
    <text evidence="3">The sequence shown here is derived from an EMBL/GenBank/DDBJ whole genome shotgun (WGS) entry which is preliminary data.</text>
</comment>
<evidence type="ECO:0000256" key="1">
    <source>
        <dbReference type="SAM" id="Phobius"/>
    </source>
</evidence>
<dbReference type="InterPro" id="IPR043993">
    <property type="entry name" value="T4SS_pilin"/>
</dbReference>
<keyword evidence="2" id="KW-0732">Signal</keyword>
<protein>
    <recommendedName>
        <fullName evidence="5">DUF4190 domain-containing protein</fullName>
    </recommendedName>
</protein>
<gene>
    <name evidence="3" type="ORF">UY01_C0007G0024</name>
</gene>
<evidence type="ECO:0000313" key="3">
    <source>
        <dbReference type="EMBL" id="KKU75646.1"/>
    </source>
</evidence>
<dbReference type="AlphaFoldDB" id="A0A0G1T1G9"/>
<feature type="transmembrane region" description="Helical" evidence="1">
    <location>
        <begin position="83"/>
        <end position="103"/>
    </location>
</feature>
<reference evidence="3 4" key="1">
    <citation type="journal article" date="2015" name="Nature">
        <title>rRNA introns, odd ribosomes, and small enigmatic genomes across a large radiation of phyla.</title>
        <authorList>
            <person name="Brown C.T."/>
            <person name="Hug L.A."/>
            <person name="Thomas B.C."/>
            <person name="Sharon I."/>
            <person name="Castelle C.J."/>
            <person name="Singh A."/>
            <person name="Wilkins M.J."/>
            <person name="Williams K.H."/>
            <person name="Banfield J.F."/>
        </authorList>
    </citation>
    <scope>NUCLEOTIDE SEQUENCE [LARGE SCALE GENOMIC DNA]</scope>
</reference>
<feature type="transmembrane region" description="Helical" evidence="1">
    <location>
        <begin position="41"/>
        <end position="62"/>
    </location>
</feature>
<keyword evidence="1" id="KW-0812">Transmembrane</keyword>
<evidence type="ECO:0000313" key="4">
    <source>
        <dbReference type="Proteomes" id="UP000034879"/>
    </source>
</evidence>
<feature type="chain" id="PRO_5002539692" description="DUF4190 domain-containing protein" evidence="2">
    <location>
        <begin position="18"/>
        <end position="122"/>
    </location>
</feature>
<evidence type="ECO:0000256" key="2">
    <source>
        <dbReference type="SAM" id="SignalP"/>
    </source>
</evidence>
<name>A0A0G1T1G9_9BACT</name>
<keyword evidence="1" id="KW-1133">Transmembrane helix</keyword>